<dbReference type="InterPro" id="IPR025403">
    <property type="entry name" value="TgpA-like_C"/>
</dbReference>
<organism evidence="3 4">
    <name type="scientific">Bythopirellula polymerisocia</name>
    <dbReference type="NCBI Taxonomy" id="2528003"/>
    <lineage>
        <taxon>Bacteria</taxon>
        <taxon>Pseudomonadati</taxon>
        <taxon>Planctomycetota</taxon>
        <taxon>Planctomycetia</taxon>
        <taxon>Pirellulales</taxon>
        <taxon>Lacipirellulaceae</taxon>
        <taxon>Bythopirellula</taxon>
    </lineage>
</organism>
<keyword evidence="1" id="KW-1133">Transmembrane helix</keyword>
<keyword evidence="1" id="KW-0812">Transmembrane</keyword>
<reference evidence="3 4" key="1">
    <citation type="submission" date="2019-02" db="EMBL/GenBank/DDBJ databases">
        <title>Deep-cultivation of Planctomycetes and their phenomic and genomic characterization uncovers novel biology.</title>
        <authorList>
            <person name="Wiegand S."/>
            <person name="Jogler M."/>
            <person name="Boedeker C."/>
            <person name="Pinto D."/>
            <person name="Vollmers J."/>
            <person name="Rivas-Marin E."/>
            <person name="Kohn T."/>
            <person name="Peeters S.H."/>
            <person name="Heuer A."/>
            <person name="Rast P."/>
            <person name="Oberbeckmann S."/>
            <person name="Bunk B."/>
            <person name="Jeske O."/>
            <person name="Meyerdierks A."/>
            <person name="Storesund J.E."/>
            <person name="Kallscheuer N."/>
            <person name="Luecker S."/>
            <person name="Lage O.M."/>
            <person name="Pohl T."/>
            <person name="Merkel B.J."/>
            <person name="Hornburger P."/>
            <person name="Mueller R.-W."/>
            <person name="Bruemmer F."/>
            <person name="Labrenz M."/>
            <person name="Spormann A.M."/>
            <person name="Op Den Camp H."/>
            <person name="Overmann J."/>
            <person name="Amann R."/>
            <person name="Jetten M.S.M."/>
            <person name="Mascher T."/>
            <person name="Medema M.H."/>
            <person name="Devos D.P."/>
            <person name="Kaster A.-K."/>
            <person name="Ovreas L."/>
            <person name="Rohde M."/>
            <person name="Galperin M.Y."/>
            <person name="Jogler C."/>
        </authorList>
    </citation>
    <scope>NUCLEOTIDE SEQUENCE [LARGE SCALE GENOMIC DNA]</scope>
    <source>
        <strain evidence="3 4">Pla144</strain>
    </source>
</reference>
<dbReference type="EMBL" id="SJPS01000004">
    <property type="protein sequence ID" value="TWU25741.1"/>
    <property type="molecule type" value="Genomic_DNA"/>
</dbReference>
<name>A0A5C6CQL6_9BACT</name>
<evidence type="ECO:0000256" key="1">
    <source>
        <dbReference type="SAM" id="Phobius"/>
    </source>
</evidence>
<keyword evidence="4" id="KW-1185">Reference proteome</keyword>
<dbReference type="OrthoDB" id="272039at2"/>
<evidence type="ECO:0000313" key="4">
    <source>
        <dbReference type="Proteomes" id="UP000318437"/>
    </source>
</evidence>
<dbReference type="Pfam" id="PF13559">
    <property type="entry name" value="DUF4129"/>
    <property type="match status" value="1"/>
</dbReference>
<gene>
    <name evidence="3" type="ORF">Pla144_29530</name>
</gene>
<keyword evidence="1" id="KW-0472">Membrane</keyword>
<feature type="domain" description="Protein-glutamine gamma-glutamyltransferase-like C-terminal" evidence="2">
    <location>
        <begin position="138"/>
        <end position="205"/>
    </location>
</feature>
<dbReference type="Proteomes" id="UP000318437">
    <property type="component" value="Unassembled WGS sequence"/>
</dbReference>
<feature type="transmembrane region" description="Helical" evidence="1">
    <location>
        <begin position="67"/>
        <end position="94"/>
    </location>
</feature>
<dbReference type="AlphaFoldDB" id="A0A5C6CQL6"/>
<comment type="caution">
    <text evidence="3">The sequence shown here is derived from an EMBL/GenBank/DDBJ whole genome shotgun (WGS) entry which is preliminary data.</text>
</comment>
<evidence type="ECO:0000313" key="3">
    <source>
        <dbReference type="EMBL" id="TWU25741.1"/>
    </source>
</evidence>
<dbReference type="RefSeq" id="WP_146451324.1">
    <property type="nucleotide sequence ID" value="NZ_SJPS01000004.1"/>
</dbReference>
<sequence>MPSPQLPPDPETIRRTAAEILQGSDFRIDQDTRVGDTIVDIMTQIIKWIVLPFRWLFDAMDGLPNGVWWLIVIVLAILLAILVGHILYTLLTILSPSVRKSKLSSAFSSKKPLTADQFEQLAHEAFAQNEYIVAVRFLFRASLVHLQSLEGRLFSPGLTNRHYLRRYRNSPFVKSLQSFVDIIDTAWYGNGVCREAEYLKCREAYAEIKRQTKEVVHADNA</sequence>
<proteinExistence type="predicted"/>
<evidence type="ECO:0000259" key="2">
    <source>
        <dbReference type="Pfam" id="PF13559"/>
    </source>
</evidence>
<accession>A0A5C6CQL6</accession>
<protein>
    <recommendedName>
        <fullName evidence="2">Protein-glutamine gamma-glutamyltransferase-like C-terminal domain-containing protein</fullName>
    </recommendedName>
</protein>